<dbReference type="PANTHER" id="PTHR43881:SF1">
    <property type="entry name" value="GAMMA-GLUTAMYLTRANSPEPTIDASE (AFU_ORTHOLOGUE AFUA_4G13580)"/>
    <property type="match status" value="1"/>
</dbReference>
<keyword evidence="1" id="KW-1185">Reference proteome</keyword>
<dbReference type="Proteomes" id="UP001652625">
    <property type="component" value="Chromosome 07"/>
</dbReference>
<accession>A0ABM4C8G2</accession>
<dbReference type="InterPro" id="IPR043137">
    <property type="entry name" value="GGT_ssub_C"/>
</dbReference>
<dbReference type="Gene3D" id="3.60.20.40">
    <property type="match status" value="1"/>
</dbReference>
<dbReference type="RefSeq" id="XP_065657910.1">
    <property type="nucleotide sequence ID" value="XM_065801838.1"/>
</dbReference>
<dbReference type="SUPFAM" id="SSF56235">
    <property type="entry name" value="N-terminal nucleophile aminohydrolases (Ntn hydrolases)"/>
    <property type="match status" value="1"/>
</dbReference>
<dbReference type="PRINTS" id="PR01210">
    <property type="entry name" value="GGTRANSPTASE"/>
</dbReference>
<proteinExistence type="predicted"/>
<dbReference type="InterPro" id="IPR052896">
    <property type="entry name" value="GGT-like_enzyme"/>
</dbReference>
<gene>
    <name evidence="2" type="primary">LOC100196991</name>
</gene>
<dbReference type="PANTHER" id="PTHR43881">
    <property type="entry name" value="GAMMA-GLUTAMYLTRANSPEPTIDASE (AFU_ORTHOLOGUE AFUA_4G13580)"/>
    <property type="match status" value="1"/>
</dbReference>
<sequence>MFKMFSEKFYSRRSTVLATHAAVATSNPTASEIGLSLLKNGANAAEAAVGIAAVLNLVDPGMTGLGGDCFVLFYDNKQKIVKGINGSGRSPKQLTLDLLSEKGISIEKGFKKIPRSSAFSVMVPGAAAGWIDCVENFGSGKISLEEIFRPAIQLAENGFPMHEVTATLYLENYLHLKTNDTSYGSDLLINGNPPKTGQLVRNQKFAEVLKDLAKNGKVGFYKGKIAEEIVKTVQGNGGCLTMEDMESHCSTYDEPIFTDYRGFRVWEMPPNGQGVVALMALNILEGYSLKNENRMSSSLIHKLIESTNLAFEQGFKCIFDPSVKPVNLELLLSKTNAEEKRKSINLEKASSKIYCRSGVHAGSDTVYFSVVDNDGNACSFINSIYNVFGSGLVPKNCGFALHNRASNFSLRDNHGNCVGPEKRSYHTIIPGMVTHVSNNELFACFGNTGAFMQPQGHVQALSNMIDFGMTPQNALCHPRYCVKYHNIKPHIVYLEEGIPEKIIEELKGLGHNVVVVSEFSRSMFGRGQIIQVRYDEQGNRVLWCGSESRSDGCALGY</sequence>
<dbReference type="GeneID" id="100196991"/>
<organism evidence="1 2">
    <name type="scientific">Hydra vulgaris</name>
    <name type="common">Hydra</name>
    <name type="synonym">Hydra attenuata</name>
    <dbReference type="NCBI Taxonomy" id="6087"/>
    <lineage>
        <taxon>Eukaryota</taxon>
        <taxon>Metazoa</taxon>
        <taxon>Cnidaria</taxon>
        <taxon>Hydrozoa</taxon>
        <taxon>Hydroidolina</taxon>
        <taxon>Anthoathecata</taxon>
        <taxon>Aplanulata</taxon>
        <taxon>Hydridae</taxon>
        <taxon>Hydra</taxon>
    </lineage>
</organism>
<name>A0ABM4C8G2_HYDVU</name>
<dbReference type="Pfam" id="PF01019">
    <property type="entry name" value="G_glu_transpept"/>
    <property type="match status" value="1"/>
</dbReference>
<reference evidence="2" key="1">
    <citation type="submission" date="2025-08" db="UniProtKB">
        <authorList>
            <consortium name="RefSeq"/>
        </authorList>
    </citation>
    <scope>IDENTIFICATION</scope>
</reference>
<protein>
    <submittedName>
        <fullName evidence="2">Glutathione hydrolase-like YwrD proenzyme isoform X2</fullName>
    </submittedName>
</protein>
<evidence type="ECO:0000313" key="2">
    <source>
        <dbReference type="RefSeq" id="XP_065657910.1"/>
    </source>
</evidence>
<dbReference type="Gene3D" id="1.10.246.230">
    <property type="match status" value="1"/>
</dbReference>
<evidence type="ECO:0000313" key="1">
    <source>
        <dbReference type="Proteomes" id="UP001652625"/>
    </source>
</evidence>
<dbReference type="InterPro" id="IPR029055">
    <property type="entry name" value="Ntn_hydrolases_N"/>
</dbReference>